<gene>
    <name evidence="2" type="ORF">SAMN02745168_2201</name>
</gene>
<name>A0A1W2BHD0_9FIRM</name>
<dbReference type="EMBL" id="FWXW01000005">
    <property type="protein sequence ID" value="SMC72353.1"/>
    <property type="molecule type" value="Genomic_DNA"/>
</dbReference>
<feature type="transmembrane region" description="Helical" evidence="1">
    <location>
        <begin position="75"/>
        <end position="101"/>
    </location>
</feature>
<keyword evidence="3" id="KW-1185">Reference proteome</keyword>
<feature type="transmembrane region" description="Helical" evidence="1">
    <location>
        <begin position="12"/>
        <end position="35"/>
    </location>
</feature>
<evidence type="ECO:0000313" key="2">
    <source>
        <dbReference type="EMBL" id="SMC72353.1"/>
    </source>
</evidence>
<keyword evidence="1" id="KW-1133">Transmembrane helix</keyword>
<feature type="transmembrane region" description="Helical" evidence="1">
    <location>
        <begin position="41"/>
        <end position="63"/>
    </location>
</feature>
<evidence type="ECO:0000313" key="3">
    <source>
        <dbReference type="Proteomes" id="UP000192790"/>
    </source>
</evidence>
<organism evidence="2 3">
    <name type="scientific">Papillibacter cinnamivorans DSM 12816</name>
    <dbReference type="NCBI Taxonomy" id="1122930"/>
    <lineage>
        <taxon>Bacteria</taxon>
        <taxon>Bacillati</taxon>
        <taxon>Bacillota</taxon>
        <taxon>Clostridia</taxon>
        <taxon>Eubacteriales</taxon>
        <taxon>Oscillospiraceae</taxon>
        <taxon>Papillibacter</taxon>
    </lineage>
</organism>
<keyword evidence="1" id="KW-0472">Membrane</keyword>
<dbReference type="OrthoDB" id="1957730at2"/>
<evidence type="ECO:0000256" key="1">
    <source>
        <dbReference type="SAM" id="Phobius"/>
    </source>
</evidence>
<accession>A0A1W2BHD0</accession>
<proteinExistence type="predicted"/>
<dbReference type="Proteomes" id="UP000192790">
    <property type="component" value="Unassembled WGS sequence"/>
</dbReference>
<dbReference type="RefSeq" id="WP_084234866.1">
    <property type="nucleotide sequence ID" value="NZ_FWXW01000005.1"/>
</dbReference>
<protein>
    <submittedName>
        <fullName evidence="2">Uncharacterized protein</fullName>
    </submittedName>
</protein>
<keyword evidence="1" id="KW-0812">Transmembrane</keyword>
<dbReference type="AlphaFoldDB" id="A0A1W2BHD0"/>
<dbReference type="Pfam" id="PF20357">
    <property type="entry name" value="DUF6652"/>
    <property type="match status" value="1"/>
</dbReference>
<feature type="transmembrane region" description="Helical" evidence="1">
    <location>
        <begin position="151"/>
        <end position="168"/>
    </location>
</feature>
<feature type="transmembrane region" description="Helical" evidence="1">
    <location>
        <begin position="107"/>
        <end position="130"/>
    </location>
</feature>
<dbReference type="InterPro" id="IPR046594">
    <property type="entry name" value="DUF6652"/>
</dbReference>
<sequence>MTRPHRIPVPLIALLILQYLHAITVLIVTFTIGLTGDATGVLFYIYCGLFVFVYIPNSIYAFLRARRGERSSVLLFWNMLIKLLFVPIYIGVFLLSILVGAAGPFALAFWAVFLIYDYMMLLTTSMYGLAGIRRARREGIITRKAAVVHSILHFFFCADVISSVLIYLKVKTAQFSRQASPDAAL</sequence>
<reference evidence="2 3" key="1">
    <citation type="submission" date="2017-04" db="EMBL/GenBank/DDBJ databases">
        <authorList>
            <person name="Afonso C.L."/>
            <person name="Miller P.J."/>
            <person name="Scott M.A."/>
            <person name="Spackman E."/>
            <person name="Goraichik I."/>
            <person name="Dimitrov K.M."/>
            <person name="Suarez D.L."/>
            <person name="Swayne D.E."/>
        </authorList>
    </citation>
    <scope>NUCLEOTIDE SEQUENCE [LARGE SCALE GENOMIC DNA]</scope>
    <source>
        <strain evidence="2 3">DSM 12816</strain>
    </source>
</reference>